<evidence type="ECO:0000313" key="1">
    <source>
        <dbReference type="EMBL" id="CAH7689420.1"/>
    </source>
</evidence>
<organism evidence="1 2">
    <name type="scientific">Phakopsora pachyrhizi</name>
    <name type="common">Asian soybean rust disease fungus</name>
    <dbReference type="NCBI Taxonomy" id="170000"/>
    <lineage>
        <taxon>Eukaryota</taxon>
        <taxon>Fungi</taxon>
        <taxon>Dikarya</taxon>
        <taxon>Basidiomycota</taxon>
        <taxon>Pucciniomycotina</taxon>
        <taxon>Pucciniomycetes</taxon>
        <taxon>Pucciniales</taxon>
        <taxon>Phakopsoraceae</taxon>
        <taxon>Phakopsora</taxon>
    </lineage>
</organism>
<keyword evidence="2" id="KW-1185">Reference proteome</keyword>
<accession>A0AAV0BQ00</accession>
<dbReference type="Proteomes" id="UP001153365">
    <property type="component" value="Unassembled WGS sequence"/>
</dbReference>
<reference evidence="1" key="1">
    <citation type="submission" date="2022-06" db="EMBL/GenBank/DDBJ databases">
        <authorList>
            <consortium name="SYNGENTA / RWTH Aachen University"/>
        </authorList>
    </citation>
    <scope>NUCLEOTIDE SEQUENCE</scope>
</reference>
<dbReference type="AlphaFoldDB" id="A0AAV0BQ00"/>
<evidence type="ECO:0000313" key="2">
    <source>
        <dbReference type="Proteomes" id="UP001153365"/>
    </source>
</evidence>
<comment type="caution">
    <text evidence="1">The sequence shown here is derived from an EMBL/GenBank/DDBJ whole genome shotgun (WGS) entry which is preliminary data.</text>
</comment>
<protein>
    <submittedName>
        <fullName evidence="1">Expressed protein</fullName>
    </submittedName>
</protein>
<gene>
    <name evidence="1" type="ORF">PPACK8108_LOCUS24495</name>
</gene>
<proteinExistence type="predicted"/>
<sequence>MAIRQTKKKAAGGKSSVLPIHLKKFLEIECNLQICKNWKNCPQNKFGNHSYPMPLDYSTTAIDRWTLPEKLFCPPLYHLHNILNACFRLKTQPTAWNAELLITLPKPGQDARFLSNTRGITLSCIEGKLLLTTVDSF</sequence>
<dbReference type="EMBL" id="CALTRL010006074">
    <property type="protein sequence ID" value="CAH7689420.1"/>
    <property type="molecule type" value="Genomic_DNA"/>
</dbReference>
<name>A0AAV0BQ00_PHAPC</name>